<dbReference type="InterPro" id="IPR003231">
    <property type="entry name" value="ACP"/>
</dbReference>
<keyword evidence="5" id="KW-0443">Lipid metabolism</keyword>
<dbReference type="InterPro" id="IPR009081">
    <property type="entry name" value="PP-bd_ACP"/>
</dbReference>
<dbReference type="InterPro" id="IPR036736">
    <property type="entry name" value="ACP-like_sf"/>
</dbReference>
<keyword evidence="1" id="KW-0596">Phosphopantetheine</keyword>
<dbReference type="PROSITE" id="PS50075">
    <property type="entry name" value="CARRIER"/>
    <property type="match status" value="1"/>
</dbReference>
<gene>
    <name evidence="8" type="ORF">OG515_31190</name>
</gene>
<evidence type="ECO:0000256" key="2">
    <source>
        <dbReference type="ARBA" id="ARBA00022516"/>
    </source>
</evidence>
<accession>A0ABZ1XYL3</accession>
<dbReference type="SUPFAM" id="SSF47336">
    <property type="entry name" value="ACP-like"/>
    <property type="match status" value="1"/>
</dbReference>
<dbReference type="PANTHER" id="PTHR20863">
    <property type="entry name" value="ACYL CARRIER PROTEIN"/>
    <property type="match status" value="1"/>
</dbReference>
<protein>
    <submittedName>
        <fullName evidence="8">Acyl carrier protein</fullName>
    </submittedName>
</protein>
<sequence>MLDGLAEIINEVAGIAVEDVRMGARFNEDLDLDSLSLVEVVVAAEERFDISLPDEDVIGVRTVREAVDRIVNAPSRRR</sequence>
<dbReference type="EMBL" id="CP109019">
    <property type="protein sequence ID" value="WUT87772.1"/>
    <property type="molecule type" value="Genomic_DNA"/>
</dbReference>
<evidence type="ECO:0000313" key="8">
    <source>
        <dbReference type="EMBL" id="WUT87772.1"/>
    </source>
</evidence>
<evidence type="ECO:0000256" key="3">
    <source>
        <dbReference type="ARBA" id="ARBA00022553"/>
    </source>
</evidence>
<keyword evidence="3" id="KW-0597">Phosphoprotein</keyword>
<evidence type="ECO:0000256" key="1">
    <source>
        <dbReference type="ARBA" id="ARBA00022450"/>
    </source>
</evidence>
<keyword evidence="9" id="KW-1185">Reference proteome</keyword>
<dbReference type="Proteomes" id="UP001432060">
    <property type="component" value="Chromosome"/>
</dbReference>
<evidence type="ECO:0000256" key="5">
    <source>
        <dbReference type="ARBA" id="ARBA00023098"/>
    </source>
</evidence>
<dbReference type="RefSeq" id="WP_329404738.1">
    <property type="nucleotide sequence ID" value="NZ_CP109019.1"/>
</dbReference>
<dbReference type="Pfam" id="PF00550">
    <property type="entry name" value="PP-binding"/>
    <property type="match status" value="1"/>
</dbReference>
<evidence type="ECO:0000256" key="6">
    <source>
        <dbReference type="ARBA" id="ARBA00023160"/>
    </source>
</evidence>
<evidence type="ECO:0000259" key="7">
    <source>
        <dbReference type="PROSITE" id="PS50075"/>
    </source>
</evidence>
<keyword evidence="6" id="KW-0275">Fatty acid biosynthesis</keyword>
<name>A0ABZ1XYL3_9ACTN</name>
<keyword evidence="4" id="KW-0276">Fatty acid metabolism</keyword>
<dbReference type="NCBIfam" id="NF002147">
    <property type="entry name" value="PRK00982.1-1"/>
    <property type="match status" value="1"/>
</dbReference>
<organism evidence="8 9">
    <name type="scientific">Streptomyces melanogenes</name>
    <dbReference type="NCBI Taxonomy" id="67326"/>
    <lineage>
        <taxon>Bacteria</taxon>
        <taxon>Bacillati</taxon>
        <taxon>Actinomycetota</taxon>
        <taxon>Actinomycetes</taxon>
        <taxon>Kitasatosporales</taxon>
        <taxon>Streptomycetaceae</taxon>
        <taxon>Streptomyces</taxon>
    </lineage>
</organism>
<keyword evidence="2" id="KW-0444">Lipid biosynthesis</keyword>
<evidence type="ECO:0000313" key="9">
    <source>
        <dbReference type="Proteomes" id="UP001432060"/>
    </source>
</evidence>
<dbReference type="PANTHER" id="PTHR20863:SF76">
    <property type="entry name" value="CARRIER DOMAIN-CONTAINING PROTEIN"/>
    <property type="match status" value="1"/>
</dbReference>
<reference evidence="8" key="1">
    <citation type="submission" date="2022-10" db="EMBL/GenBank/DDBJ databases">
        <title>The complete genomes of actinobacterial strains from the NBC collection.</title>
        <authorList>
            <person name="Joergensen T.S."/>
            <person name="Alvarez Arevalo M."/>
            <person name="Sterndorff E.B."/>
            <person name="Faurdal D."/>
            <person name="Vuksanovic O."/>
            <person name="Mourched A.-S."/>
            <person name="Charusanti P."/>
            <person name="Shaw S."/>
            <person name="Blin K."/>
            <person name="Weber T."/>
        </authorList>
    </citation>
    <scope>NUCLEOTIDE SEQUENCE</scope>
    <source>
        <strain evidence="8">NBC_00668</strain>
    </source>
</reference>
<proteinExistence type="predicted"/>
<dbReference type="Gene3D" id="1.10.1200.10">
    <property type="entry name" value="ACP-like"/>
    <property type="match status" value="1"/>
</dbReference>
<evidence type="ECO:0000256" key="4">
    <source>
        <dbReference type="ARBA" id="ARBA00022832"/>
    </source>
</evidence>
<feature type="domain" description="Carrier" evidence="7">
    <location>
        <begin position="1"/>
        <end position="74"/>
    </location>
</feature>